<feature type="transmembrane region" description="Helical" evidence="9">
    <location>
        <begin position="940"/>
        <end position="965"/>
    </location>
</feature>
<dbReference type="AlphaFoldDB" id="A0A2S7KNI0"/>
<feature type="transmembrane region" description="Helical" evidence="9">
    <location>
        <begin position="452"/>
        <end position="472"/>
    </location>
</feature>
<reference evidence="10 11" key="1">
    <citation type="submission" date="2016-11" db="EMBL/GenBank/DDBJ databases">
        <title>Trade-off between light-utilization and light-protection in marine flavobacteria.</title>
        <authorList>
            <person name="Kumagai Y."/>
        </authorList>
    </citation>
    <scope>NUCLEOTIDE SEQUENCE [LARGE SCALE GENOMIC DNA]</scope>
    <source>
        <strain evidence="10 11">NBRC 107741</strain>
    </source>
</reference>
<evidence type="ECO:0000256" key="8">
    <source>
        <dbReference type="ARBA" id="ARBA00023136"/>
    </source>
</evidence>
<keyword evidence="8 9" id="KW-0472">Membrane</keyword>
<dbReference type="InterPro" id="IPR004764">
    <property type="entry name" value="MdtF-like"/>
</dbReference>
<comment type="similarity">
    <text evidence="2">Belongs to the resistance-nodulation-cell division (RND) (TC 2.A.6) family.</text>
</comment>
<dbReference type="Gene3D" id="3.30.70.1440">
    <property type="entry name" value="Multidrug efflux transporter AcrB pore domain"/>
    <property type="match status" value="1"/>
</dbReference>
<dbReference type="PRINTS" id="PR00702">
    <property type="entry name" value="ACRIFLAVINRP"/>
</dbReference>
<feature type="transmembrane region" description="Helical" evidence="9">
    <location>
        <begin position="484"/>
        <end position="511"/>
    </location>
</feature>
<feature type="transmembrane region" description="Helical" evidence="9">
    <location>
        <begin position="407"/>
        <end position="431"/>
    </location>
</feature>
<dbReference type="GO" id="GO:0042910">
    <property type="term" value="F:xenobiotic transmembrane transporter activity"/>
    <property type="evidence" value="ECO:0007669"/>
    <property type="project" value="TreeGrafter"/>
</dbReference>
<dbReference type="GO" id="GO:0015562">
    <property type="term" value="F:efflux transmembrane transporter activity"/>
    <property type="evidence" value="ECO:0007669"/>
    <property type="project" value="InterPro"/>
</dbReference>
<feature type="transmembrane region" description="Helical" evidence="9">
    <location>
        <begin position="553"/>
        <end position="571"/>
    </location>
</feature>
<dbReference type="GO" id="GO:0005886">
    <property type="term" value="C:plasma membrane"/>
    <property type="evidence" value="ECO:0007669"/>
    <property type="project" value="UniProtKB-SubCell"/>
</dbReference>
<dbReference type="Proteomes" id="UP000239800">
    <property type="component" value="Unassembled WGS sequence"/>
</dbReference>
<keyword evidence="5" id="KW-0997">Cell inner membrane</keyword>
<feature type="transmembrane region" description="Helical" evidence="9">
    <location>
        <begin position="1017"/>
        <end position="1043"/>
    </location>
</feature>
<feature type="transmembrane region" description="Helical" evidence="9">
    <location>
        <begin position="355"/>
        <end position="374"/>
    </location>
</feature>
<evidence type="ECO:0000256" key="9">
    <source>
        <dbReference type="SAM" id="Phobius"/>
    </source>
</evidence>
<dbReference type="SUPFAM" id="SSF82714">
    <property type="entry name" value="Multidrug efflux transporter AcrB TolC docking domain, DN and DC subdomains"/>
    <property type="match status" value="2"/>
</dbReference>
<dbReference type="Pfam" id="PF00873">
    <property type="entry name" value="ACR_tran"/>
    <property type="match status" value="1"/>
</dbReference>
<evidence type="ECO:0000256" key="3">
    <source>
        <dbReference type="ARBA" id="ARBA00022448"/>
    </source>
</evidence>
<dbReference type="PANTHER" id="PTHR32063:SF11">
    <property type="entry name" value="CATION OR DRUG EFFLUX SYSTEM PROTEIN"/>
    <property type="match status" value="1"/>
</dbReference>
<dbReference type="OrthoDB" id="9758940at2"/>
<dbReference type="SUPFAM" id="SSF82693">
    <property type="entry name" value="Multidrug efflux transporter AcrB pore domain, PN1, PN2, PC1 and PC2 subdomains"/>
    <property type="match status" value="4"/>
</dbReference>
<keyword evidence="7 9" id="KW-1133">Transmembrane helix</keyword>
<evidence type="ECO:0000256" key="4">
    <source>
        <dbReference type="ARBA" id="ARBA00022475"/>
    </source>
</evidence>
<dbReference type="FunFam" id="1.20.1640.10:FF:000001">
    <property type="entry name" value="Efflux pump membrane transporter"/>
    <property type="match status" value="1"/>
</dbReference>
<feature type="transmembrane region" description="Helical" evidence="9">
    <location>
        <begin position="381"/>
        <end position="401"/>
    </location>
</feature>
<accession>A0A2S7KNI0</accession>
<sequence>MAESKGNFFVHRPIVAMVIAIVIVIVGGVSVIGLAIEQYPNLTPPIVEVRATYTGANALNVEESVATPIEQEMNGVDNMIYMKSTNANDGTMVIQVSFDVGTDPDMNTVLAQNRVSAATAKLPSAVTQYGVTTKKSLPSQLMLITLTTDNPAHNNAEFLGNYGLINIKDRLARVPGIGRVDILGAANYSMRIWIKPDLLAVRGITVPEIVNAINEQNVIVPGGKFGAEPAPPGTEFTYTVRLPDRFNSPEAFEDIVIRTLSDGSQIKIGDVARVALGVETYSMIPRLGINVTGREADPKAAAIVALYQAPGSNAVELADNIKTEMVDISQDFPEGMNYDVSLDTTLPITAGIRDIVVTLIIALILVILVVFIFIQDWRATLIPTLAIPVSLIGAFMFFPLLGFTINVLSLLGLVLAIGIVVDDAIVVVEAVQVNIEKGMSTKAATIEAMKKVTAPVIATTLVLVAVFIPVAGMAGITGILYQQFAITIVVSVLVSSLNALTLSPALCSILLKKPKPYGGPLGAFFKAFNKWMGKTTDSYMSVTHVVTRKMKRGVIFIVLLTVGAAIFGKLVPGGFIPEEDMGYFYVNIQLPNAASLQRTDEIGSQVEEILLGFEEVEYVTNATGYSLLSGAMATNNAFMFATLKDWGDRDFTAKELINQVNIALATKIKGGQAFAFGPPAIPGLGNGSGFSIMLQDKGGNTPEYLSQNAGKFIQAANAREEIGSAFTTFQSTVPQRFMDIDKEKALKLGVSLNDLYTSIGAFMGGAYVNDFTRFGRLYKTYIQAESEYRVDEKQIENFFIKNKEGEMVPLSTLATVKPVSGPDYTTRFNLFRSVEVTGGPAPGYSSAQAMAALTEVASEVLPADMTTSWNAMSFQENKASGSLGVILTFSLVFVFLILAAQYESWSLPFSILLGTPFAIFGALMFLWIARQFSVSFENNIFAQVSFVMLIGMAAKNAILIVEFANDEFKKGLSLFDAAINAAKSRFRPILMTAFSFILGVFPLVIASGTGAEARKVMGMALLGGMSVATFLGVFFYPMLFVLIGKLAGYEKKRDAQMSTQQTSEE</sequence>
<dbReference type="RefSeq" id="WP_104812101.1">
    <property type="nucleotide sequence ID" value="NZ_MQUB01000001.1"/>
</dbReference>
<feature type="transmembrane region" description="Helical" evidence="9">
    <location>
        <begin position="907"/>
        <end position="928"/>
    </location>
</feature>
<dbReference type="Gene3D" id="3.30.70.1320">
    <property type="entry name" value="Multidrug efflux transporter AcrB pore domain like"/>
    <property type="match status" value="1"/>
</dbReference>
<dbReference type="Gene3D" id="1.20.1640.10">
    <property type="entry name" value="Multidrug efflux transporter AcrB transmembrane domain"/>
    <property type="match status" value="2"/>
</dbReference>
<keyword evidence="11" id="KW-1185">Reference proteome</keyword>
<keyword evidence="3" id="KW-0813">Transport</keyword>
<comment type="caution">
    <text evidence="10">The sequence shown here is derived from an EMBL/GenBank/DDBJ whole genome shotgun (WGS) entry which is preliminary data.</text>
</comment>
<dbReference type="Gene3D" id="3.30.70.1430">
    <property type="entry name" value="Multidrug efflux transporter AcrB pore domain"/>
    <property type="match status" value="2"/>
</dbReference>
<dbReference type="PANTHER" id="PTHR32063">
    <property type="match status" value="1"/>
</dbReference>
<evidence type="ECO:0000256" key="2">
    <source>
        <dbReference type="ARBA" id="ARBA00010942"/>
    </source>
</evidence>
<dbReference type="NCBIfam" id="TIGR00915">
    <property type="entry name" value="2A0602"/>
    <property type="match status" value="1"/>
</dbReference>
<dbReference type="SUPFAM" id="SSF82866">
    <property type="entry name" value="Multidrug efflux transporter AcrB transmembrane domain"/>
    <property type="match status" value="2"/>
</dbReference>
<evidence type="ECO:0000313" key="11">
    <source>
        <dbReference type="Proteomes" id="UP000239800"/>
    </source>
</evidence>
<comment type="subcellular location">
    <subcellularLocation>
        <location evidence="1">Cell inner membrane</location>
        <topology evidence="1">Multi-pass membrane protein</topology>
    </subcellularLocation>
</comment>
<dbReference type="InterPro" id="IPR001036">
    <property type="entry name" value="Acrflvin-R"/>
</dbReference>
<dbReference type="InterPro" id="IPR027463">
    <property type="entry name" value="AcrB_DN_DC_subdom"/>
</dbReference>
<proteinExistence type="inferred from homology"/>
<name>A0A2S7KNI0_9FLAO</name>
<dbReference type="GO" id="GO:0009636">
    <property type="term" value="P:response to toxic substance"/>
    <property type="evidence" value="ECO:0007669"/>
    <property type="project" value="UniProtKB-ARBA"/>
</dbReference>
<feature type="transmembrane region" description="Helical" evidence="9">
    <location>
        <begin position="14"/>
        <end position="36"/>
    </location>
</feature>
<dbReference type="EMBL" id="MQUB01000001">
    <property type="protein sequence ID" value="PQB04175.1"/>
    <property type="molecule type" value="Genomic_DNA"/>
</dbReference>
<evidence type="ECO:0000256" key="5">
    <source>
        <dbReference type="ARBA" id="ARBA00022519"/>
    </source>
</evidence>
<evidence type="ECO:0000256" key="6">
    <source>
        <dbReference type="ARBA" id="ARBA00022692"/>
    </source>
</evidence>
<feature type="transmembrane region" description="Helical" evidence="9">
    <location>
        <begin position="881"/>
        <end position="900"/>
    </location>
</feature>
<organism evidence="10 11">
    <name type="scientific">Aureitalea marina</name>
    <dbReference type="NCBI Taxonomy" id="930804"/>
    <lineage>
        <taxon>Bacteria</taxon>
        <taxon>Pseudomonadati</taxon>
        <taxon>Bacteroidota</taxon>
        <taxon>Flavobacteriia</taxon>
        <taxon>Flavobacteriales</taxon>
        <taxon>Flavobacteriaceae</taxon>
        <taxon>Aureitalea</taxon>
    </lineage>
</organism>
<evidence type="ECO:0000256" key="1">
    <source>
        <dbReference type="ARBA" id="ARBA00004429"/>
    </source>
</evidence>
<feature type="transmembrane region" description="Helical" evidence="9">
    <location>
        <begin position="986"/>
        <end position="1005"/>
    </location>
</feature>
<gene>
    <name evidence="10" type="ORF">BST85_04110</name>
</gene>
<evidence type="ECO:0000313" key="10">
    <source>
        <dbReference type="EMBL" id="PQB04175.1"/>
    </source>
</evidence>
<keyword evidence="6 9" id="KW-0812">Transmembrane</keyword>
<protein>
    <submittedName>
        <fullName evidence="10">RND transporter</fullName>
    </submittedName>
</protein>
<dbReference type="Gene3D" id="3.30.2090.10">
    <property type="entry name" value="Multidrug efflux transporter AcrB TolC docking domain, DN and DC subdomains"/>
    <property type="match status" value="2"/>
</dbReference>
<evidence type="ECO:0000256" key="7">
    <source>
        <dbReference type="ARBA" id="ARBA00022989"/>
    </source>
</evidence>
<keyword evidence="4" id="KW-1003">Cell membrane</keyword>